<sequence>MHNQAVSKRQWLLKASFALCLICVAVIMVLTTGNDHGYDDIMERGKLQIITRNSPTTYFEDKDQAAGFEYEMASMFADYLGVELEVKVADTLEDLINEVASGNVALAAAGLTVTDERKKLVSFADSYMSVTQKLVYRVGSQRPRNIEDLLGSKLVVTSHSSHAQYLRKLQRDHLPKLSWIEREDAEVVELVQMVENGEIDYTIVDSNELESIDNFYPNVASAFTLGEEQQLAWAFAKYSDQTLIAKAREFFNRIRETGDLSQLEERHYGHLKQIDNVGTLTFLQQADQRLPRYQDLFIKTAEELEEDWRLLAAIGYQESHWRPHARSRTGVRGLMMLTLNTAKEMGIKNRLDPVQSIKGGSAYFAKLKKRFDHIAEPDRTWLALAAYNVGAGHLRDAQDITEMQGGNPERWLDVKERLPLLTQKKWYKNTRHGYARGYEPVKYVQNIRRFYDLLVWRDQPEPNYALMNKEESFFTASNGYKKIAPLIN</sequence>
<dbReference type="GO" id="GO:0016998">
    <property type="term" value="P:cell wall macromolecule catabolic process"/>
    <property type="evidence" value="ECO:0007669"/>
    <property type="project" value="UniProtKB-UniRule"/>
</dbReference>
<keyword evidence="5 8" id="KW-0998">Cell outer membrane</keyword>
<feature type="region of interest" description="LT domain" evidence="8">
    <location>
        <begin position="272"/>
        <end position="488"/>
    </location>
</feature>
<evidence type="ECO:0000256" key="2">
    <source>
        <dbReference type="ARBA" id="ARBA00010333"/>
    </source>
</evidence>
<dbReference type="NCBIfam" id="NF008112">
    <property type="entry name" value="PRK10859.1"/>
    <property type="match status" value="1"/>
</dbReference>
<dbReference type="GO" id="GO:0071555">
    <property type="term" value="P:cell wall organization"/>
    <property type="evidence" value="ECO:0007669"/>
    <property type="project" value="UniProtKB-KW"/>
</dbReference>
<evidence type="ECO:0000256" key="6">
    <source>
        <dbReference type="ARBA" id="ARBA00023239"/>
    </source>
</evidence>
<comment type="caution">
    <text evidence="8">Lacks conserved residue(s) required for the propagation of feature annotation.</text>
</comment>
<dbReference type="InterPro" id="IPR001638">
    <property type="entry name" value="Solute-binding_3/MltF_N"/>
</dbReference>
<dbReference type="InterPro" id="IPR023346">
    <property type="entry name" value="Lysozyme-like_dom_sf"/>
</dbReference>
<keyword evidence="9" id="KW-1133">Transmembrane helix</keyword>
<dbReference type="GO" id="GO:0008933">
    <property type="term" value="F:peptidoglycan lytic transglycosylase activity"/>
    <property type="evidence" value="ECO:0007669"/>
    <property type="project" value="UniProtKB-UniRule"/>
</dbReference>
<dbReference type="EC" id="4.2.2.n1" evidence="8"/>
<dbReference type="GO" id="GO:0009253">
    <property type="term" value="P:peptidoglycan catabolic process"/>
    <property type="evidence" value="ECO:0007669"/>
    <property type="project" value="TreeGrafter"/>
</dbReference>
<dbReference type="EMBL" id="AAQH01000027">
    <property type="protein sequence ID" value="EAT10965.1"/>
    <property type="molecule type" value="Genomic_DNA"/>
</dbReference>
<dbReference type="Gene3D" id="1.10.530.10">
    <property type="match status" value="1"/>
</dbReference>
<evidence type="ECO:0000313" key="11">
    <source>
        <dbReference type="EMBL" id="EAT10965.1"/>
    </source>
</evidence>
<keyword evidence="12" id="KW-1185">Reference proteome</keyword>
<name>Q1MYA2_9GAMM</name>
<feature type="domain" description="Solute-binding protein family 3/N-terminal" evidence="10">
    <location>
        <begin position="46"/>
        <end position="271"/>
    </location>
</feature>
<dbReference type="CDD" id="cd13403">
    <property type="entry name" value="MLTF-like"/>
    <property type="match status" value="1"/>
</dbReference>
<dbReference type="SUPFAM" id="SSF53955">
    <property type="entry name" value="Lysozyme-like"/>
    <property type="match status" value="1"/>
</dbReference>
<accession>Q1MYA2</accession>
<evidence type="ECO:0000259" key="10">
    <source>
        <dbReference type="SMART" id="SM00062"/>
    </source>
</evidence>
<keyword evidence="3 8" id="KW-0732">Signal</keyword>
<proteinExistence type="inferred from homology"/>
<evidence type="ECO:0000313" key="12">
    <source>
        <dbReference type="Proteomes" id="UP000004263"/>
    </source>
</evidence>
<gene>
    <name evidence="8" type="primary">mltF</name>
    <name evidence="11" type="ORF">RED65_03080</name>
</gene>
<dbReference type="InterPro" id="IPR023703">
    <property type="entry name" value="MltF"/>
</dbReference>
<protein>
    <recommendedName>
        <fullName evidence="8">Membrane-bound lytic murein transglycosylase F</fullName>
        <ecNumber evidence="8">4.2.2.n1</ecNumber>
    </recommendedName>
    <alternativeName>
        <fullName evidence="8">Murein lyase F</fullName>
    </alternativeName>
</protein>
<dbReference type="PANTHER" id="PTHR35936:SF32">
    <property type="entry name" value="MEMBRANE-BOUND LYTIC MUREIN TRANSGLYCOSYLASE F"/>
    <property type="match status" value="1"/>
</dbReference>
<comment type="function">
    <text evidence="8">Murein-degrading enzyme that degrades murein glycan strands and insoluble, high-molecular weight murein sacculi, with the concomitant formation of a 1,6-anhydromuramoyl product. Lytic transglycosylases (LTs) play an integral role in the metabolism of the peptidoglycan (PG) sacculus. Their lytic action creates space within the PG sacculus to allow for its expansion as well as for the insertion of various structures such as secretion systems and flagella.</text>
</comment>
<dbReference type="Pfam" id="PF00497">
    <property type="entry name" value="SBP_bac_3"/>
    <property type="match status" value="1"/>
</dbReference>
<keyword evidence="9" id="KW-0812">Transmembrane</keyword>
<dbReference type="CDD" id="cd01009">
    <property type="entry name" value="PBP2_YfhD_N"/>
    <property type="match status" value="1"/>
</dbReference>
<comment type="similarity">
    <text evidence="2">Belongs to the bacterial solute-binding protein 3 family.</text>
</comment>
<evidence type="ECO:0000256" key="1">
    <source>
        <dbReference type="ARBA" id="ARBA00007734"/>
    </source>
</evidence>
<feature type="active site" evidence="8">
    <location>
        <position position="318"/>
    </location>
</feature>
<keyword evidence="6 8" id="KW-0456">Lyase</keyword>
<dbReference type="HOGENOM" id="CLU_027494_0_1_6"/>
<dbReference type="SUPFAM" id="SSF53850">
    <property type="entry name" value="Periplasmic binding protein-like II"/>
    <property type="match status" value="1"/>
</dbReference>
<dbReference type="PANTHER" id="PTHR35936">
    <property type="entry name" value="MEMBRANE-BOUND LYTIC MUREIN TRANSGLYCOSYLASE F"/>
    <property type="match status" value="1"/>
</dbReference>
<comment type="caution">
    <text evidence="11">The sequence shown here is derived from an EMBL/GenBank/DDBJ whole genome shotgun (WGS) entry which is preliminary data.</text>
</comment>
<evidence type="ECO:0000256" key="3">
    <source>
        <dbReference type="ARBA" id="ARBA00022729"/>
    </source>
</evidence>
<keyword evidence="7 8" id="KW-0961">Cell wall biogenesis/degradation</keyword>
<evidence type="ECO:0000256" key="7">
    <source>
        <dbReference type="ARBA" id="ARBA00023316"/>
    </source>
</evidence>
<dbReference type="Gene3D" id="3.40.190.10">
    <property type="entry name" value="Periplasmic binding protein-like II"/>
    <property type="match status" value="2"/>
</dbReference>
<comment type="similarity">
    <text evidence="1">Belongs to the transglycosylase Slt family.</text>
</comment>
<evidence type="ECO:0000256" key="9">
    <source>
        <dbReference type="SAM" id="Phobius"/>
    </source>
</evidence>
<dbReference type="STRING" id="207949.RED65_03080"/>
<dbReference type="Proteomes" id="UP000004263">
    <property type="component" value="Unassembled WGS sequence"/>
</dbReference>
<comment type="similarity">
    <text evidence="8">In the N-terminal section; belongs to the bacterial solute-binding protein 3 family.</text>
</comment>
<comment type="catalytic activity">
    <reaction evidence="8">
        <text>Exolytic cleavage of the (1-&gt;4)-beta-glycosidic linkage between N-acetylmuramic acid (MurNAc) and N-acetylglucosamine (GlcNAc) residues in peptidoglycan, from either the reducing or the non-reducing ends of the peptidoglycan chains, with concomitant formation of a 1,6-anhydrobond in the MurNAc residue.</text>
        <dbReference type="EC" id="4.2.2.n1"/>
    </reaction>
</comment>
<evidence type="ECO:0000256" key="4">
    <source>
        <dbReference type="ARBA" id="ARBA00023136"/>
    </source>
</evidence>
<comment type="subcellular location">
    <subcellularLocation>
        <location evidence="8">Cell outer membrane</location>
        <topology evidence="8">Peripheral membrane protein</topology>
    </subcellularLocation>
    <text evidence="8">Attached to the inner leaflet of the outer membrane.</text>
</comment>
<keyword evidence="4 8" id="KW-0472">Membrane</keyword>
<dbReference type="RefSeq" id="WP_007016776.1">
    <property type="nucleotide sequence ID" value="NZ_AAQH01000027.1"/>
</dbReference>
<comment type="domain">
    <text evidence="8">The N-terminal domain does not have lytic activity and probably modulates enzymatic activity. The C-terminal domain is the catalytic active domain.</text>
</comment>
<dbReference type="InterPro" id="IPR008258">
    <property type="entry name" value="Transglycosylase_SLT_dom_1"/>
</dbReference>
<dbReference type="AlphaFoldDB" id="Q1MYA2"/>
<dbReference type="PROSITE" id="PS00922">
    <property type="entry name" value="TRANSGLYCOSYLASE"/>
    <property type="match status" value="1"/>
</dbReference>
<evidence type="ECO:0000256" key="5">
    <source>
        <dbReference type="ARBA" id="ARBA00023237"/>
    </source>
</evidence>
<reference evidence="11 12" key="1">
    <citation type="submission" date="2006-03" db="EMBL/GenBank/DDBJ databases">
        <authorList>
            <person name="Pinhassi J."/>
            <person name="Pedros-Alio C."/>
            <person name="Ferriera S."/>
            <person name="Johnson J."/>
            <person name="Kravitz S."/>
            <person name="Halpern A."/>
            <person name="Remington K."/>
            <person name="Beeson K."/>
            <person name="Tran B."/>
            <person name="Rogers Y.-H."/>
            <person name="Friedman R."/>
            <person name="Venter J.C."/>
        </authorList>
    </citation>
    <scope>NUCLEOTIDE SEQUENCE [LARGE SCALE GENOMIC DNA]</scope>
    <source>
        <strain evidence="11 12">RED65</strain>
    </source>
</reference>
<organism evidence="11 12">
    <name type="scientific">Bermanella marisrubri</name>
    <dbReference type="NCBI Taxonomy" id="207949"/>
    <lineage>
        <taxon>Bacteria</taxon>
        <taxon>Pseudomonadati</taxon>
        <taxon>Pseudomonadota</taxon>
        <taxon>Gammaproteobacteria</taxon>
        <taxon>Oceanospirillales</taxon>
        <taxon>Oceanospirillaceae</taxon>
        <taxon>Bermanella</taxon>
    </lineage>
</organism>
<dbReference type="InterPro" id="IPR000189">
    <property type="entry name" value="Transglyc_AS"/>
</dbReference>
<dbReference type="SMART" id="SM00062">
    <property type="entry name" value="PBPb"/>
    <property type="match status" value="1"/>
</dbReference>
<dbReference type="GO" id="GO:0009279">
    <property type="term" value="C:cell outer membrane"/>
    <property type="evidence" value="ECO:0007669"/>
    <property type="project" value="UniProtKB-SubCell"/>
</dbReference>
<evidence type="ECO:0000256" key="8">
    <source>
        <dbReference type="HAMAP-Rule" id="MF_02016"/>
    </source>
</evidence>
<dbReference type="OrthoDB" id="9815002at2"/>
<feature type="transmembrane region" description="Helical" evidence="9">
    <location>
        <begin position="12"/>
        <end position="30"/>
    </location>
</feature>
<comment type="similarity">
    <text evidence="8">In the C-terminal section; belongs to the transglycosylase Slt family.</text>
</comment>
<dbReference type="Pfam" id="PF01464">
    <property type="entry name" value="SLT"/>
    <property type="match status" value="1"/>
</dbReference>
<dbReference type="HAMAP" id="MF_02016">
    <property type="entry name" value="MltF"/>
    <property type="match status" value="1"/>
</dbReference>